<dbReference type="Proteomes" id="UP000504606">
    <property type="component" value="Unplaced"/>
</dbReference>
<feature type="compositionally biased region" description="Polar residues" evidence="1">
    <location>
        <begin position="105"/>
        <end position="114"/>
    </location>
</feature>
<reference evidence="3" key="1">
    <citation type="submission" date="2025-08" db="UniProtKB">
        <authorList>
            <consortium name="RefSeq"/>
        </authorList>
    </citation>
    <scope>IDENTIFICATION</scope>
    <source>
        <tissue evidence="3">Whole organism</tissue>
    </source>
</reference>
<evidence type="ECO:0000256" key="1">
    <source>
        <dbReference type="SAM" id="MobiDB-lite"/>
    </source>
</evidence>
<accession>A0A6J1RVS8</accession>
<dbReference type="KEGG" id="foc:113202765"/>
<organism evidence="2 3">
    <name type="scientific">Frankliniella occidentalis</name>
    <name type="common">Western flower thrips</name>
    <name type="synonym">Euthrips occidentalis</name>
    <dbReference type="NCBI Taxonomy" id="133901"/>
    <lineage>
        <taxon>Eukaryota</taxon>
        <taxon>Metazoa</taxon>
        <taxon>Ecdysozoa</taxon>
        <taxon>Arthropoda</taxon>
        <taxon>Hexapoda</taxon>
        <taxon>Insecta</taxon>
        <taxon>Pterygota</taxon>
        <taxon>Neoptera</taxon>
        <taxon>Paraneoptera</taxon>
        <taxon>Thysanoptera</taxon>
        <taxon>Terebrantia</taxon>
        <taxon>Thripoidea</taxon>
        <taxon>Thripidae</taxon>
        <taxon>Frankliniella</taxon>
    </lineage>
</organism>
<protein>
    <submittedName>
        <fullName evidence="3">Uncharacterized protein LOC113202765 isoform X3</fullName>
    </submittedName>
</protein>
<gene>
    <name evidence="3" type="primary">LOC113202765</name>
</gene>
<evidence type="ECO:0000313" key="2">
    <source>
        <dbReference type="Proteomes" id="UP000504606"/>
    </source>
</evidence>
<feature type="region of interest" description="Disordered" evidence="1">
    <location>
        <begin position="55"/>
        <end position="118"/>
    </location>
</feature>
<name>A0A6J1RVS8_FRAOC</name>
<sequence length="196" mass="21278">MLLKSKCLSSRCPTRTAFSLLCSAARRPPSRPRDRSPAASRPACCSVVCLATTSRAPPPPPPGWPRSHTMEPQPRSCAVRRRPQRATASARTLVVEASAAWPSGDPQQNTSLSSAEFRDGESAAELSAERFAERHTVFRLEKSNWTTSYHTTLPFNAHLRRSPDSDVPPPLLTTCGSGGLAAVRSPVFSVLLLFLD</sequence>
<dbReference type="RefSeq" id="XP_026272937.1">
    <property type="nucleotide sequence ID" value="XM_026417152.2"/>
</dbReference>
<evidence type="ECO:0000313" key="3">
    <source>
        <dbReference type="RefSeq" id="XP_026272937.1"/>
    </source>
</evidence>
<keyword evidence="2" id="KW-1185">Reference proteome</keyword>
<dbReference type="GeneID" id="113202765"/>
<proteinExistence type="predicted"/>
<dbReference type="AlphaFoldDB" id="A0A6J1RVS8"/>